<evidence type="ECO:0000313" key="6">
    <source>
        <dbReference type="EMBL" id="KAA4662892.1"/>
    </source>
</evidence>
<dbReference type="EMBL" id="JAQNWR010000004">
    <property type="protein sequence ID" value="MDC2407685.1"/>
    <property type="molecule type" value="Genomic_DNA"/>
</dbReference>
<evidence type="ECO:0000313" key="13">
    <source>
        <dbReference type="Proteomes" id="UP000323717"/>
    </source>
</evidence>
<evidence type="ECO:0000313" key="2">
    <source>
        <dbReference type="EMBL" id="KAA3802209.1"/>
    </source>
</evidence>
<keyword evidence="18" id="KW-1185">Reference proteome</keyword>
<evidence type="ECO:0000256" key="1">
    <source>
        <dbReference type="SAM" id="Phobius"/>
    </source>
</evidence>
<dbReference type="EMBL" id="VWLE01000223">
    <property type="protein sequence ID" value="KAA3950182.1"/>
    <property type="molecule type" value="Genomic_DNA"/>
</dbReference>
<keyword evidence="1" id="KW-0472">Membrane</keyword>
<evidence type="ECO:0000313" key="9">
    <source>
        <dbReference type="EMBL" id="RGX07100.1"/>
    </source>
</evidence>
<evidence type="ECO:0000313" key="15">
    <source>
        <dbReference type="Proteomes" id="UP000375690"/>
    </source>
</evidence>
<accession>A0A139LKD8</accession>
<evidence type="ECO:0000313" key="4">
    <source>
        <dbReference type="EMBL" id="KAA3950182.1"/>
    </source>
</evidence>
<dbReference type="Proteomes" id="UP000286031">
    <property type="component" value="Unassembled WGS sequence"/>
</dbReference>
<evidence type="ECO:0000313" key="18">
    <source>
        <dbReference type="Proteomes" id="UP000473905"/>
    </source>
</evidence>
<comment type="caution">
    <text evidence="6">The sequence shown here is derived from an EMBL/GenBank/DDBJ whole genome shotgun (WGS) entry which is preliminary data.</text>
</comment>
<evidence type="ECO:0000313" key="5">
    <source>
        <dbReference type="EMBL" id="KAA4099552.1"/>
    </source>
</evidence>
<dbReference type="RefSeq" id="WP_004300189.1">
    <property type="nucleotide sequence ID" value="NZ_BAABYJ010000001.1"/>
</dbReference>
<dbReference type="Pfam" id="PF16128">
    <property type="entry name" value="DUF4840"/>
    <property type="match status" value="1"/>
</dbReference>
<dbReference type="STRING" id="28116.Bovatus_01295"/>
<organism evidence="6 16">
    <name type="scientific">Bacteroides ovatus</name>
    <dbReference type="NCBI Taxonomy" id="28116"/>
    <lineage>
        <taxon>Bacteria</taxon>
        <taxon>Pseudomonadati</taxon>
        <taxon>Bacteroidota</taxon>
        <taxon>Bacteroidia</taxon>
        <taxon>Bacteroidales</taxon>
        <taxon>Bacteroidaceae</taxon>
        <taxon>Bacteroides</taxon>
    </lineage>
</organism>
<evidence type="ECO:0000313" key="10">
    <source>
        <dbReference type="EMBL" id="RHH41565.1"/>
    </source>
</evidence>
<dbReference type="EMBL" id="VWFC01000007">
    <property type="protein sequence ID" value="KAB1327928.1"/>
    <property type="molecule type" value="Genomic_DNA"/>
</dbReference>
<reference evidence="8" key="3">
    <citation type="submission" date="2022-10" db="EMBL/GenBank/DDBJ databases">
        <title>Human gut microbiome strain richness.</title>
        <authorList>
            <person name="Chen-Liaw A."/>
        </authorList>
    </citation>
    <scope>NUCLEOTIDE SEQUENCE</scope>
    <source>
        <strain evidence="8">F7_m1001271B151109d0_201107</strain>
    </source>
</reference>
<evidence type="ECO:0000313" key="3">
    <source>
        <dbReference type="EMBL" id="KAA3929058.1"/>
    </source>
</evidence>
<evidence type="ECO:0000313" key="8">
    <source>
        <dbReference type="EMBL" id="MDC2407685.1"/>
    </source>
</evidence>
<dbReference type="AlphaFoldDB" id="A0A139LKD8"/>
<sequence>MKIITEIKKACCFNRFAFLVMSLGLIATFTACSSDNDSDIPVYSLKDVEGNYSGNMLTETAPSVNPQNYSFKEEQPQGATVTAEVKDNQIMIKKLPVDDLIKSIVGEEIGEIIIETLGDINYNIPYTAAFNDDSKGSILLQLKPEPLEIKYTIPTQVQTEGEEAPQITVKVTIEAEEKGQYTYKDKKLTFVIKATQVEVEGEPLENFSVTTFSFDMVKK</sequence>
<evidence type="ECO:0000313" key="12">
    <source>
        <dbReference type="Proteomes" id="UP000286031"/>
    </source>
</evidence>
<evidence type="ECO:0000313" key="7">
    <source>
        <dbReference type="EMBL" id="KAB1327928.1"/>
    </source>
</evidence>
<dbReference type="Proteomes" id="UP000323717">
    <property type="component" value="Unassembled WGS sequence"/>
</dbReference>
<gene>
    <name evidence="10" type="ORF">DW206_20420</name>
    <name evidence="9" type="ORF">DWV35_19820</name>
    <name evidence="7" type="ORF">F3B53_08085</name>
    <name evidence="6" type="ORF">F3B98_16800</name>
    <name evidence="5" type="ORF">F3D66_09880</name>
    <name evidence="4" type="ORF">F3D71_15435</name>
    <name evidence="3" type="ORF">F3F25_09500</name>
    <name evidence="2" type="ORF">F3F51_18825</name>
    <name evidence="8" type="ORF">PO240_07360</name>
</gene>
<dbReference type="Proteomes" id="UP000375690">
    <property type="component" value="Unassembled WGS sequence"/>
</dbReference>
<reference evidence="13 14" key="2">
    <citation type="journal article" date="2019" name="Nat. Med.">
        <title>A library of human gut bacterial isolates paired with longitudinal multiomics data enables mechanistic microbiome research.</title>
        <authorList>
            <person name="Poyet M."/>
            <person name="Groussin M."/>
            <person name="Gibbons S.M."/>
            <person name="Avila-Pacheco J."/>
            <person name="Jiang X."/>
            <person name="Kearney S.M."/>
            <person name="Perrotta A.R."/>
            <person name="Berdy B."/>
            <person name="Zhao S."/>
            <person name="Lieberman T.D."/>
            <person name="Swanson P.K."/>
            <person name="Smith M."/>
            <person name="Roesemann S."/>
            <person name="Alexander J.E."/>
            <person name="Rich S.A."/>
            <person name="Livny J."/>
            <person name="Vlamakis H."/>
            <person name="Clish C."/>
            <person name="Bullock K."/>
            <person name="Deik A."/>
            <person name="Scott J."/>
            <person name="Pierce K.A."/>
            <person name="Xavier R.J."/>
            <person name="Alm E.J."/>
        </authorList>
    </citation>
    <scope>NUCLEOTIDE SEQUENCE [LARGE SCALE GENOMIC DNA]</scope>
    <source>
        <strain evidence="5 18">BIOML-A134</strain>
        <strain evidence="6 16">BIOML-A14</strain>
        <strain evidence="3 14">BIOML-A160</strain>
        <strain evidence="4 13">BIOML-A163</strain>
        <strain evidence="2 17">BIOML-A183</strain>
        <strain evidence="7 15">BIOML-A2</strain>
    </source>
</reference>
<dbReference type="GeneID" id="29452381"/>
<name>A0A139LKD8_BACOV</name>
<proteinExistence type="predicted"/>
<dbReference type="InterPro" id="IPR032293">
    <property type="entry name" value="DUF4840"/>
</dbReference>
<dbReference type="Proteomes" id="UP000365824">
    <property type="component" value="Unassembled WGS sequence"/>
</dbReference>
<dbReference type="EMBL" id="QRJR01000027">
    <property type="protein sequence ID" value="RHH41565.1"/>
    <property type="molecule type" value="Genomic_DNA"/>
</dbReference>
<dbReference type="Proteomes" id="UP001214017">
    <property type="component" value="Unassembled WGS sequence"/>
</dbReference>
<protein>
    <submittedName>
        <fullName evidence="6">DUF4840 domain-containing protein</fullName>
    </submittedName>
</protein>
<keyword evidence="1" id="KW-0812">Transmembrane</keyword>
<dbReference type="EMBL" id="VWLB01000013">
    <property type="protein sequence ID" value="KAA3929058.1"/>
    <property type="molecule type" value="Genomic_DNA"/>
</dbReference>
<reference evidence="11 12" key="1">
    <citation type="submission" date="2018-08" db="EMBL/GenBank/DDBJ databases">
        <title>A genome reference for cultivated species of the human gut microbiota.</title>
        <authorList>
            <person name="Zou Y."/>
            <person name="Xue W."/>
            <person name="Luo G."/>
        </authorList>
    </citation>
    <scope>NUCLEOTIDE SEQUENCE [LARGE SCALE GENOMIC DNA]</scope>
    <source>
        <strain evidence="9 12">AF04-46</strain>
        <strain evidence="10 11">AM17-48</strain>
    </source>
</reference>
<dbReference type="Proteomes" id="UP000473905">
    <property type="component" value="Unassembled WGS sequence"/>
</dbReference>
<dbReference type="EMBL" id="VWKB01000012">
    <property type="protein sequence ID" value="KAA4099552.1"/>
    <property type="molecule type" value="Genomic_DNA"/>
</dbReference>
<dbReference type="Proteomes" id="UP000435985">
    <property type="component" value="Unassembled WGS sequence"/>
</dbReference>
<evidence type="ECO:0000313" key="17">
    <source>
        <dbReference type="Proteomes" id="UP000460135"/>
    </source>
</evidence>
<dbReference type="EMBL" id="QSBI01000030">
    <property type="protein sequence ID" value="RGX07100.1"/>
    <property type="molecule type" value="Genomic_DNA"/>
</dbReference>
<dbReference type="Proteomes" id="UP000460135">
    <property type="component" value="Unassembled WGS sequence"/>
</dbReference>
<dbReference type="EMBL" id="VWFO01000023">
    <property type="protein sequence ID" value="KAA4662892.1"/>
    <property type="molecule type" value="Genomic_DNA"/>
</dbReference>
<dbReference type="EMBL" id="VWLX01000015">
    <property type="protein sequence ID" value="KAA3802209.1"/>
    <property type="molecule type" value="Genomic_DNA"/>
</dbReference>
<dbReference type="PROSITE" id="PS51257">
    <property type="entry name" value="PROKAR_LIPOPROTEIN"/>
    <property type="match status" value="1"/>
</dbReference>
<evidence type="ECO:0000313" key="11">
    <source>
        <dbReference type="Proteomes" id="UP000283329"/>
    </source>
</evidence>
<dbReference type="Proteomes" id="UP000283329">
    <property type="component" value="Unassembled WGS sequence"/>
</dbReference>
<keyword evidence="1" id="KW-1133">Transmembrane helix</keyword>
<evidence type="ECO:0000313" key="14">
    <source>
        <dbReference type="Proteomes" id="UP000365824"/>
    </source>
</evidence>
<evidence type="ECO:0000313" key="16">
    <source>
        <dbReference type="Proteomes" id="UP000435985"/>
    </source>
</evidence>
<feature type="transmembrane region" description="Helical" evidence="1">
    <location>
        <begin position="12"/>
        <end position="31"/>
    </location>
</feature>
<dbReference type="KEGG" id="boa:Bovatus_01295"/>